<sequence>MPVSEHTLRRLREARDSAEAAREHDGLQTALIDVIDALIADRRHESKPPASASPAAYQQAGRRDVLHELRAWHESQAADCYGGANDAHTASIAEIDRLMEVEKAKS</sequence>
<proteinExistence type="predicted"/>
<accession>A0A0C6FPW5</accession>
<organism evidence="2 3">
    <name type="scientific">Methylobacterium aquaticum</name>
    <dbReference type="NCBI Taxonomy" id="270351"/>
    <lineage>
        <taxon>Bacteria</taxon>
        <taxon>Pseudomonadati</taxon>
        <taxon>Pseudomonadota</taxon>
        <taxon>Alphaproteobacteria</taxon>
        <taxon>Hyphomicrobiales</taxon>
        <taxon>Methylobacteriaceae</taxon>
        <taxon>Methylobacterium</taxon>
    </lineage>
</organism>
<evidence type="ECO:0000313" key="3">
    <source>
        <dbReference type="Proteomes" id="UP000061432"/>
    </source>
</evidence>
<evidence type="ECO:0000313" key="2">
    <source>
        <dbReference type="EMBL" id="BAQ50328.1"/>
    </source>
</evidence>
<protein>
    <submittedName>
        <fullName evidence="2">Uncharacterized protein</fullName>
    </submittedName>
</protein>
<dbReference type="KEGG" id="maqu:Maq22A_3p50390"/>
<dbReference type="AlphaFoldDB" id="A0A0C6FPW5"/>
<reference evidence="2 3" key="1">
    <citation type="journal article" date="2015" name="Genome Announc.">
        <title>Complete Genome Sequence of Methylobacterium aquaticum Strain 22A, Isolated from Racomitrium japonicum Moss.</title>
        <authorList>
            <person name="Tani A."/>
            <person name="Ogura Y."/>
            <person name="Hayashi T."/>
            <person name="Kimbara K."/>
        </authorList>
    </citation>
    <scope>NUCLEOTIDE SEQUENCE [LARGE SCALE GENOMIC DNA]</scope>
    <source>
        <strain evidence="2 3">MA-22A</strain>
        <plasmid evidence="3">Plasmid pMaq22A_3p DNA</plasmid>
    </source>
</reference>
<dbReference type="EMBL" id="AP014707">
    <property type="protein sequence ID" value="BAQ50328.1"/>
    <property type="molecule type" value="Genomic_DNA"/>
</dbReference>
<name>A0A0C6FPW5_9HYPH</name>
<feature type="region of interest" description="Disordered" evidence="1">
    <location>
        <begin position="1"/>
        <end position="23"/>
    </location>
</feature>
<gene>
    <name evidence="2" type="ORF">Maq22A_3p50390</name>
</gene>
<reference evidence="3" key="2">
    <citation type="submission" date="2015-01" db="EMBL/GenBank/DDBJ databases">
        <title>Complete genome sequence of Methylobacterium aquaticum strain 22A.</title>
        <authorList>
            <person name="Tani A."/>
            <person name="Ogura Y."/>
            <person name="Hayashi T."/>
        </authorList>
    </citation>
    <scope>NUCLEOTIDE SEQUENCE [LARGE SCALE GENOMIC DNA]</scope>
    <source>
        <strain evidence="3">MA-22A</strain>
        <plasmid evidence="3">Plasmid pMaq22A_3p DNA</plasmid>
    </source>
</reference>
<dbReference type="Proteomes" id="UP000061432">
    <property type="component" value="Plasmid pMaq22A_3p"/>
</dbReference>
<geneLocation type="plasmid" evidence="3">
    <name>pMaq22A_3p DNA</name>
</geneLocation>
<evidence type="ECO:0000256" key="1">
    <source>
        <dbReference type="SAM" id="MobiDB-lite"/>
    </source>
</evidence>
<dbReference type="PATRIC" id="fig|270351.10.peg.7516"/>
<keyword evidence="2" id="KW-0614">Plasmid</keyword>